<proteinExistence type="predicted"/>
<name>A0ABP8IYW1_9BACT</name>
<protein>
    <recommendedName>
        <fullName evidence="6">Biotin/lipoyl-binding protein</fullName>
    </recommendedName>
</protein>
<keyword evidence="3" id="KW-0732">Signal</keyword>
<dbReference type="Proteomes" id="UP001500454">
    <property type="component" value="Unassembled WGS sequence"/>
</dbReference>
<comment type="subcellular location">
    <subcellularLocation>
        <location evidence="1">Cell envelope</location>
    </subcellularLocation>
</comment>
<feature type="signal peptide" evidence="3">
    <location>
        <begin position="1"/>
        <end position="18"/>
    </location>
</feature>
<keyword evidence="2" id="KW-0175">Coiled coil</keyword>
<evidence type="ECO:0000256" key="2">
    <source>
        <dbReference type="ARBA" id="ARBA00023054"/>
    </source>
</evidence>
<dbReference type="EMBL" id="BAABHA010000004">
    <property type="protein sequence ID" value="GAA4381068.1"/>
    <property type="molecule type" value="Genomic_DNA"/>
</dbReference>
<evidence type="ECO:0000313" key="4">
    <source>
        <dbReference type="EMBL" id="GAA4381068.1"/>
    </source>
</evidence>
<comment type="caution">
    <text evidence="4">The sequence shown here is derived from an EMBL/GenBank/DDBJ whole genome shotgun (WGS) entry which is preliminary data.</text>
</comment>
<evidence type="ECO:0000256" key="1">
    <source>
        <dbReference type="ARBA" id="ARBA00004196"/>
    </source>
</evidence>
<evidence type="ECO:0000256" key="3">
    <source>
        <dbReference type="SAM" id="SignalP"/>
    </source>
</evidence>
<dbReference type="SUPFAM" id="SSF111369">
    <property type="entry name" value="HlyD-like secretion proteins"/>
    <property type="match status" value="1"/>
</dbReference>
<dbReference type="PANTHER" id="PTHR32347:SF23">
    <property type="entry name" value="BLL5650 PROTEIN"/>
    <property type="match status" value="1"/>
</dbReference>
<dbReference type="PANTHER" id="PTHR32347">
    <property type="entry name" value="EFFLUX SYSTEM COMPONENT YKNX-RELATED"/>
    <property type="match status" value="1"/>
</dbReference>
<sequence length="183" mass="18849">MKTLTVFLVLALALTAAAFCPRNNKAHAPVEVSLTSLTAPENTDVTLHRLHAATAAHVWEVYVQEGSHVTRGQVLAKLAVPLNTVARQQAQANVAKAQQQLTALAATANPDAALVAQAQQRVTEAGARLAGTPKQVTFAFVQAPADGIIVGQPVAAGTRVSDTTAVAVLAQPNVVPTAALTAN</sequence>
<reference evidence="5" key="1">
    <citation type="journal article" date="2019" name="Int. J. Syst. Evol. Microbiol.">
        <title>The Global Catalogue of Microorganisms (GCM) 10K type strain sequencing project: providing services to taxonomists for standard genome sequencing and annotation.</title>
        <authorList>
            <consortium name="The Broad Institute Genomics Platform"/>
            <consortium name="The Broad Institute Genome Sequencing Center for Infectious Disease"/>
            <person name="Wu L."/>
            <person name="Ma J."/>
        </authorList>
    </citation>
    <scope>NUCLEOTIDE SEQUENCE [LARGE SCALE GENOMIC DNA]</scope>
    <source>
        <strain evidence="5">JCM 17924</strain>
    </source>
</reference>
<keyword evidence="5" id="KW-1185">Reference proteome</keyword>
<dbReference type="Gene3D" id="2.40.50.100">
    <property type="match status" value="1"/>
</dbReference>
<evidence type="ECO:0008006" key="6">
    <source>
        <dbReference type="Google" id="ProtNLM"/>
    </source>
</evidence>
<gene>
    <name evidence="4" type="ORF">GCM10023186_20190</name>
</gene>
<accession>A0ABP8IYW1</accession>
<feature type="chain" id="PRO_5045516416" description="Biotin/lipoyl-binding protein" evidence="3">
    <location>
        <begin position="19"/>
        <end position="183"/>
    </location>
</feature>
<dbReference type="InterPro" id="IPR050465">
    <property type="entry name" value="UPF0194_transport"/>
</dbReference>
<dbReference type="RefSeq" id="WP_345223814.1">
    <property type="nucleotide sequence ID" value="NZ_BAABHA010000004.1"/>
</dbReference>
<organism evidence="4 5">
    <name type="scientific">Hymenobacter koreensis</name>
    <dbReference type="NCBI Taxonomy" id="1084523"/>
    <lineage>
        <taxon>Bacteria</taxon>
        <taxon>Pseudomonadati</taxon>
        <taxon>Bacteroidota</taxon>
        <taxon>Cytophagia</taxon>
        <taxon>Cytophagales</taxon>
        <taxon>Hymenobacteraceae</taxon>
        <taxon>Hymenobacter</taxon>
    </lineage>
</organism>
<evidence type="ECO:0000313" key="5">
    <source>
        <dbReference type="Proteomes" id="UP001500454"/>
    </source>
</evidence>